<dbReference type="GO" id="GO:0008173">
    <property type="term" value="F:RNA methyltransferase activity"/>
    <property type="evidence" value="ECO:0007669"/>
    <property type="project" value="InterPro"/>
</dbReference>
<dbReference type="EMBL" id="PFBW01000097">
    <property type="protein sequence ID" value="PIR77489.1"/>
    <property type="molecule type" value="Genomic_DNA"/>
</dbReference>
<name>A0A2M6P1Q6_9BACT</name>
<dbReference type="SUPFAM" id="SSF75217">
    <property type="entry name" value="alpha/beta knot"/>
    <property type="match status" value="1"/>
</dbReference>
<dbReference type="InterPro" id="IPR029028">
    <property type="entry name" value="Alpha/beta_knot_MTases"/>
</dbReference>
<evidence type="ECO:0000256" key="2">
    <source>
        <dbReference type="ARBA" id="ARBA00022679"/>
    </source>
</evidence>
<keyword evidence="1 4" id="KW-0489">Methyltransferase</keyword>
<organism evidence="4 5">
    <name type="scientific">Candidatus Magasanikbacteria bacterium CG10_big_fil_rev_8_21_14_0_10_38_6</name>
    <dbReference type="NCBI Taxonomy" id="1974647"/>
    <lineage>
        <taxon>Bacteria</taxon>
        <taxon>Candidatus Magasanikiibacteriota</taxon>
    </lineage>
</organism>
<dbReference type="GO" id="GO:0003723">
    <property type="term" value="F:RNA binding"/>
    <property type="evidence" value="ECO:0007669"/>
    <property type="project" value="InterPro"/>
</dbReference>
<protein>
    <submittedName>
        <fullName evidence="4">RNA methyltransferase</fullName>
    </submittedName>
</protein>
<dbReference type="InterPro" id="IPR029026">
    <property type="entry name" value="tRNA_m1G_MTases_N"/>
</dbReference>
<dbReference type="PANTHER" id="PTHR46429:SF1">
    <property type="entry name" value="23S RRNA (GUANOSINE-2'-O-)-METHYLTRANSFERASE RLMB"/>
    <property type="match status" value="1"/>
</dbReference>
<gene>
    <name evidence="4" type="ORF">COU30_02150</name>
</gene>
<reference evidence="5" key="1">
    <citation type="submission" date="2017-09" db="EMBL/GenBank/DDBJ databases">
        <title>Depth-based differentiation of microbial function through sediment-hosted aquifers and enrichment of novel symbionts in the deep terrestrial subsurface.</title>
        <authorList>
            <person name="Probst A.J."/>
            <person name="Ladd B."/>
            <person name="Jarett J.K."/>
            <person name="Geller-Mcgrath D.E."/>
            <person name="Sieber C.M.K."/>
            <person name="Emerson J.B."/>
            <person name="Anantharaman K."/>
            <person name="Thomas B.C."/>
            <person name="Malmstrom R."/>
            <person name="Stieglmeier M."/>
            <person name="Klingl A."/>
            <person name="Woyke T."/>
            <person name="Ryan C.M."/>
            <person name="Banfield J.F."/>
        </authorList>
    </citation>
    <scope>NUCLEOTIDE SEQUENCE [LARGE SCALE GENOMIC DNA]</scope>
</reference>
<dbReference type="Gene3D" id="3.40.1280.10">
    <property type="match status" value="1"/>
</dbReference>
<accession>A0A2M6P1Q6</accession>
<evidence type="ECO:0000313" key="4">
    <source>
        <dbReference type="EMBL" id="PIR77489.1"/>
    </source>
</evidence>
<dbReference type="AlphaFoldDB" id="A0A2M6P1Q6"/>
<sequence>RLGVLRSQFEKTALGAEQNINWGYKKDTATCITTLKEKGVHIIALEQDERSVPYNTFTPPHNNIALIIGNEVHGISPETLTLADTIIEIPMHGTKESLNVAVAFGIAIFSLLP</sequence>
<evidence type="ECO:0000256" key="1">
    <source>
        <dbReference type="ARBA" id="ARBA00022603"/>
    </source>
</evidence>
<evidence type="ECO:0000313" key="5">
    <source>
        <dbReference type="Proteomes" id="UP000228528"/>
    </source>
</evidence>
<evidence type="ECO:0000259" key="3">
    <source>
        <dbReference type="Pfam" id="PF00588"/>
    </source>
</evidence>
<dbReference type="GO" id="GO:0005829">
    <property type="term" value="C:cytosol"/>
    <property type="evidence" value="ECO:0007669"/>
    <property type="project" value="TreeGrafter"/>
</dbReference>
<dbReference type="InterPro" id="IPR001537">
    <property type="entry name" value="SpoU_MeTrfase"/>
</dbReference>
<dbReference type="Pfam" id="PF00588">
    <property type="entry name" value="SpoU_methylase"/>
    <property type="match status" value="1"/>
</dbReference>
<feature type="domain" description="tRNA/rRNA methyltransferase SpoU type" evidence="3">
    <location>
        <begin position="6"/>
        <end position="108"/>
    </location>
</feature>
<comment type="caution">
    <text evidence="4">The sequence shown here is derived from an EMBL/GenBank/DDBJ whole genome shotgun (WGS) entry which is preliminary data.</text>
</comment>
<dbReference type="Proteomes" id="UP000228528">
    <property type="component" value="Unassembled WGS sequence"/>
</dbReference>
<dbReference type="GO" id="GO:0032259">
    <property type="term" value="P:methylation"/>
    <property type="evidence" value="ECO:0007669"/>
    <property type="project" value="UniProtKB-KW"/>
</dbReference>
<proteinExistence type="predicted"/>
<dbReference type="InterPro" id="IPR004441">
    <property type="entry name" value="rRNA_MeTrfase_TrmH"/>
</dbReference>
<feature type="non-terminal residue" evidence="4">
    <location>
        <position position="1"/>
    </location>
</feature>
<dbReference type="PANTHER" id="PTHR46429">
    <property type="entry name" value="23S RRNA (GUANOSINE-2'-O-)-METHYLTRANSFERASE RLMB"/>
    <property type="match status" value="1"/>
</dbReference>
<dbReference type="GO" id="GO:0006396">
    <property type="term" value="P:RNA processing"/>
    <property type="evidence" value="ECO:0007669"/>
    <property type="project" value="InterPro"/>
</dbReference>
<keyword evidence="2 4" id="KW-0808">Transferase</keyword>